<dbReference type="PANTHER" id="PTHR30383">
    <property type="entry name" value="THIOESTERASE 1/PROTEASE 1/LYSOPHOSPHOLIPASE L1"/>
    <property type="match status" value="1"/>
</dbReference>
<dbReference type="Gene3D" id="3.40.50.1110">
    <property type="entry name" value="SGNH hydrolase"/>
    <property type="match status" value="1"/>
</dbReference>
<evidence type="ECO:0000259" key="2">
    <source>
        <dbReference type="Pfam" id="PF13472"/>
    </source>
</evidence>
<reference evidence="3 4" key="1">
    <citation type="submission" date="2017-08" db="EMBL/GenBank/DDBJ databases">
        <title>Fine stratification of microbial communities through a metagenomic profile of the photic zone.</title>
        <authorList>
            <person name="Haro-Moreno J.M."/>
            <person name="Lopez-Perez M."/>
            <person name="De La Torre J."/>
            <person name="Picazo A."/>
            <person name="Camacho A."/>
            <person name="Rodriguez-Valera F."/>
        </authorList>
    </citation>
    <scope>NUCLEOTIDE SEQUENCE [LARGE SCALE GENOMIC DNA]</scope>
    <source>
        <strain evidence="3">MED-G28</strain>
    </source>
</reference>
<feature type="chain" id="PRO_5012314524" description="SGNH hydrolase-type esterase domain-containing protein" evidence="1">
    <location>
        <begin position="30"/>
        <end position="237"/>
    </location>
</feature>
<accession>A0A2A5W900</accession>
<keyword evidence="1" id="KW-0732">Signal</keyword>
<dbReference type="SUPFAM" id="SSF52266">
    <property type="entry name" value="SGNH hydrolase"/>
    <property type="match status" value="1"/>
</dbReference>
<dbReference type="InterPro" id="IPR051532">
    <property type="entry name" value="Ester_Hydrolysis_Enzymes"/>
</dbReference>
<dbReference type="EMBL" id="NTJZ01000012">
    <property type="protein sequence ID" value="PDH32882.1"/>
    <property type="molecule type" value="Genomic_DNA"/>
</dbReference>
<evidence type="ECO:0000256" key="1">
    <source>
        <dbReference type="SAM" id="SignalP"/>
    </source>
</evidence>
<sequence length="237" mass="26268">MGMKKLTSRLIQKGFIAALFVFLALPATAQRGTDPGVWNEAMERFARQDRMNSPPIGGIVLTGSSSIARWNDQAEKALAPLTVIPRGFGGSVMNDVLHHLDAVALKYRPRAILIYEGDNDTAYGIPEHEIVATFEQIVAKVHEALPDTRIYVMAVKPSTLRVDVWKNAQQVNMGYKEIAKQDPLVYYIDSANPFLKADGTVMTDIFVEDGLHLNPMGNLIWGSTIRAALMPQEARFE</sequence>
<dbReference type="GO" id="GO:0016788">
    <property type="term" value="F:hydrolase activity, acting on ester bonds"/>
    <property type="evidence" value="ECO:0007669"/>
    <property type="project" value="UniProtKB-ARBA"/>
</dbReference>
<name>A0A2A5W900_9GAMM</name>
<feature type="domain" description="SGNH hydrolase-type esterase" evidence="2">
    <location>
        <begin position="65"/>
        <end position="218"/>
    </location>
</feature>
<dbReference type="InterPro" id="IPR013830">
    <property type="entry name" value="SGNH_hydro"/>
</dbReference>
<feature type="signal peptide" evidence="1">
    <location>
        <begin position="1"/>
        <end position="29"/>
    </location>
</feature>
<evidence type="ECO:0000313" key="3">
    <source>
        <dbReference type="EMBL" id="PDH32882.1"/>
    </source>
</evidence>
<dbReference type="Pfam" id="PF13472">
    <property type="entry name" value="Lipase_GDSL_2"/>
    <property type="match status" value="1"/>
</dbReference>
<dbReference type="InterPro" id="IPR036514">
    <property type="entry name" value="SGNH_hydro_sf"/>
</dbReference>
<protein>
    <recommendedName>
        <fullName evidence="2">SGNH hydrolase-type esterase domain-containing protein</fullName>
    </recommendedName>
</protein>
<comment type="caution">
    <text evidence="3">The sequence shown here is derived from an EMBL/GenBank/DDBJ whole genome shotgun (WGS) entry which is preliminary data.</text>
</comment>
<dbReference type="AlphaFoldDB" id="A0A2A5W900"/>
<proteinExistence type="predicted"/>
<gene>
    <name evidence="3" type="ORF">CNF02_10395</name>
</gene>
<organism evidence="3 4">
    <name type="scientific">OM182 bacterium MED-G28</name>
    <dbReference type="NCBI Taxonomy" id="1986256"/>
    <lineage>
        <taxon>Bacteria</taxon>
        <taxon>Pseudomonadati</taxon>
        <taxon>Pseudomonadota</taxon>
        <taxon>Gammaproteobacteria</taxon>
        <taxon>OMG group</taxon>
        <taxon>OM182 clade</taxon>
    </lineage>
</organism>
<evidence type="ECO:0000313" key="4">
    <source>
        <dbReference type="Proteomes" id="UP000219329"/>
    </source>
</evidence>
<dbReference type="Proteomes" id="UP000219329">
    <property type="component" value="Unassembled WGS sequence"/>
</dbReference>